<comment type="cofactor">
    <cofactor evidence="1 12 14">
        <name>FMN</name>
        <dbReference type="ChEBI" id="CHEBI:58210"/>
    </cofactor>
</comment>
<keyword evidence="8" id="KW-0694">RNA-binding</keyword>
<comment type="catalytic activity">
    <reaction evidence="10">
        <text>a 5,6-dihydrouridine in tRNA + NADP(+) = a uridine in tRNA + NADPH + H(+)</text>
        <dbReference type="Rhea" id="RHEA:23624"/>
        <dbReference type="Rhea" id="RHEA-COMP:13339"/>
        <dbReference type="Rhea" id="RHEA-COMP:13887"/>
        <dbReference type="ChEBI" id="CHEBI:15378"/>
        <dbReference type="ChEBI" id="CHEBI:57783"/>
        <dbReference type="ChEBI" id="CHEBI:58349"/>
        <dbReference type="ChEBI" id="CHEBI:65315"/>
        <dbReference type="ChEBI" id="CHEBI:74443"/>
    </reaction>
</comment>
<evidence type="ECO:0000256" key="5">
    <source>
        <dbReference type="ARBA" id="ARBA00022643"/>
    </source>
</evidence>
<dbReference type="RefSeq" id="WP_032124700.1">
    <property type="nucleotide sequence ID" value="NZ_LN879502.1"/>
</dbReference>
<keyword evidence="3" id="KW-0820">tRNA-binding</keyword>
<dbReference type="InterPro" id="IPR004652">
    <property type="entry name" value="DusB-like"/>
</dbReference>
<dbReference type="AlphaFoldDB" id="A0A0U5EPB0"/>
<comment type="similarity">
    <text evidence="12">Belongs to the dus family.</text>
</comment>
<evidence type="ECO:0000256" key="11">
    <source>
        <dbReference type="ARBA" id="ARBA00048802"/>
    </source>
</evidence>
<keyword evidence="9 12" id="KW-0560">Oxidoreductase</keyword>
<comment type="function">
    <text evidence="2 12">Catalyzes the synthesis of 5,6-dihydrouridine (D), a modified base found in the D-loop of most tRNAs, via the reduction of the C5-C6 double bond in target uridines.</text>
</comment>
<dbReference type="CDD" id="cd02801">
    <property type="entry name" value="DUS_like_FMN"/>
    <property type="match status" value="1"/>
</dbReference>
<feature type="binding site" evidence="14">
    <location>
        <begin position="232"/>
        <end position="233"/>
    </location>
    <ligand>
        <name>FMN</name>
        <dbReference type="ChEBI" id="CHEBI:58210"/>
    </ligand>
</feature>
<dbReference type="PANTHER" id="PTHR45846">
    <property type="entry name" value="TRNA-DIHYDROURIDINE(47) SYNTHASE [NAD(P)(+)]-LIKE"/>
    <property type="match status" value="1"/>
</dbReference>
<keyword evidence="5 12" id="KW-0288">FMN</keyword>
<feature type="binding site" evidence="14">
    <location>
        <position position="176"/>
    </location>
    <ligand>
        <name>FMN</name>
        <dbReference type="ChEBI" id="CHEBI:58210"/>
    </ligand>
</feature>
<dbReference type="STRING" id="389348.PNK_0010"/>
<organism evidence="16 17">
    <name type="scientific">Candidatus Protochlamydia naegleriophila</name>
    <dbReference type="NCBI Taxonomy" id="389348"/>
    <lineage>
        <taxon>Bacteria</taxon>
        <taxon>Pseudomonadati</taxon>
        <taxon>Chlamydiota</taxon>
        <taxon>Chlamydiia</taxon>
        <taxon>Parachlamydiales</taxon>
        <taxon>Parachlamydiaceae</taxon>
        <taxon>Candidatus Protochlamydia</taxon>
    </lineage>
</organism>
<dbReference type="InterPro" id="IPR018517">
    <property type="entry name" value="tRNA_hU_synthase_CS"/>
</dbReference>
<gene>
    <name evidence="16" type="ORF">PNK_0010</name>
</gene>
<feature type="domain" description="DUS-like FMN-binding" evidence="15">
    <location>
        <begin position="22"/>
        <end position="315"/>
    </location>
</feature>
<dbReference type="PROSITE" id="PS01136">
    <property type="entry name" value="UPF0034"/>
    <property type="match status" value="1"/>
</dbReference>
<dbReference type="Pfam" id="PF01207">
    <property type="entry name" value="Dus"/>
    <property type="match status" value="1"/>
</dbReference>
<dbReference type="PATRIC" id="fig|389348.3.peg.12"/>
<dbReference type="PANTHER" id="PTHR45846:SF1">
    <property type="entry name" value="TRNA-DIHYDROURIDINE(47) SYNTHASE [NAD(P)(+)]-LIKE"/>
    <property type="match status" value="1"/>
</dbReference>
<evidence type="ECO:0000256" key="10">
    <source>
        <dbReference type="ARBA" id="ARBA00048205"/>
    </source>
</evidence>
<dbReference type="Proteomes" id="UP000069902">
    <property type="component" value="Chromosome cPNK"/>
</dbReference>
<evidence type="ECO:0000313" key="16">
    <source>
        <dbReference type="EMBL" id="CUI15649.1"/>
    </source>
</evidence>
<evidence type="ECO:0000256" key="3">
    <source>
        <dbReference type="ARBA" id="ARBA00022555"/>
    </source>
</evidence>
<protein>
    <recommendedName>
        <fullName evidence="12">tRNA-dihydrouridine synthase</fullName>
        <ecNumber evidence="12">1.3.1.-</ecNumber>
    </recommendedName>
</protein>
<feature type="binding site" evidence="14">
    <location>
        <position position="146"/>
    </location>
    <ligand>
        <name>FMN</name>
        <dbReference type="ChEBI" id="CHEBI:58210"/>
    </ligand>
</feature>
<evidence type="ECO:0000259" key="15">
    <source>
        <dbReference type="Pfam" id="PF01207"/>
    </source>
</evidence>
<proteinExistence type="inferred from homology"/>
<evidence type="ECO:0000256" key="1">
    <source>
        <dbReference type="ARBA" id="ARBA00001917"/>
    </source>
</evidence>
<keyword evidence="7" id="KW-0521">NADP</keyword>
<accession>A0A0U5EPB0</accession>
<evidence type="ECO:0000256" key="4">
    <source>
        <dbReference type="ARBA" id="ARBA00022630"/>
    </source>
</evidence>
<evidence type="ECO:0000256" key="9">
    <source>
        <dbReference type="ARBA" id="ARBA00023002"/>
    </source>
</evidence>
<keyword evidence="17" id="KW-1185">Reference proteome</keyword>
<evidence type="ECO:0000256" key="13">
    <source>
        <dbReference type="PIRSR" id="PIRSR006621-1"/>
    </source>
</evidence>
<dbReference type="InterPro" id="IPR013785">
    <property type="entry name" value="Aldolase_TIM"/>
</dbReference>
<dbReference type="InterPro" id="IPR024036">
    <property type="entry name" value="tRNA-dHydroUridine_Synthase_C"/>
</dbReference>
<evidence type="ECO:0000256" key="12">
    <source>
        <dbReference type="PIRNR" id="PIRNR006621"/>
    </source>
</evidence>
<dbReference type="InterPro" id="IPR035587">
    <property type="entry name" value="DUS-like_FMN-bd"/>
</dbReference>
<dbReference type="Gene3D" id="1.10.1200.80">
    <property type="entry name" value="Putative flavin oxidoreducatase, domain 2"/>
    <property type="match status" value="1"/>
</dbReference>
<dbReference type="GO" id="GO:0050660">
    <property type="term" value="F:flavin adenine dinucleotide binding"/>
    <property type="evidence" value="ECO:0007669"/>
    <property type="project" value="InterPro"/>
</dbReference>
<evidence type="ECO:0000256" key="14">
    <source>
        <dbReference type="PIRSR" id="PIRSR006621-2"/>
    </source>
</evidence>
<dbReference type="EC" id="1.3.1.-" evidence="12"/>
<dbReference type="PIRSF" id="PIRSF006621">
    <property type="entry name" value="Dus"/>
    <property type="match status" value="1"/>
</dbReference>
<evidence type="ECO:0000256" key="6">
    <source>
        <dbReference type="ARBA" id="ARBA00022694"/>
    </source>
</evidence>
<reference evidence="17" key="1">
    <citation type="submission" date="2015-09" db="EMBL/GenBank/DDBJ databases">
        <authorList>
            <person name="Bertelli C."/>
        </authorList>
    </citation>
    <scope>NUCLEOTIDE SEQUENCE [LARGE SCALE GENOMIC DNA]</scope>
    <source>
        <strain evidence="17">KNic</strain>
    </source>
</reference>
<evidence type="ECO:0000256" key="2">
    <source>
        <dbReference type="ARBA" id="ARBA00002790"/>
    </source>
</evidence>
<dbReference type="FunCoup" id="A0A0U5EPB0">
    <property type="interactions" value="403"/>
</dbReference>
<feature type="active site" description="Proton donor" evidence="13">
    <location>
        <position position="107"/>
    </location>
</feature>
<dbReference type="GO" id="GO:0017150">
    <property type="term" value="F:tRNA dihydrouridine synthase activity"/>
    <property type="evidence" value="ECO:0007669"/>
    <property type="project" value="InterPro"/>
</dbReference>
<keyword evidence="14" id="KW-0547">Nucleotide-binding</keyword>
<dbReference type="GO" id="GO:0000049">
    <property type="term" value="F:tRNA binding"/>
    <property type="evidence" value="ECO:0007669"/>
    <property type="project" value="UniProtKB-KW"/>
</dbReference>
<evidence type="ECO:0000256" key="7">
    <source>
        <dbReference type="ARBA" id="ARBA00022857"/>
    </source>
</evidence>
<dbReference type="InParanoid" id="A0A0U5EPB0"/>
<sequence length="342" mass="37800">MSIHASPIKFGNLKLPNRIFYAPLAGCSDFPFRKMSAHYGPGLMYCEMVKMDALVRHDPHTYHILDYSADMHPIGGQLCGSKPALAGQAAKIIEDLGFDVVDLNCGCPVDKITKDGSGSGLLKTPELIGEILSNMVAAVKIPVTVKIRAGWDEQHIQVAEIVKIAEEAGAQAICVHGRTRQQGYRGPANWDHIKVAKEAATTIQVIGNGDVLDGPSAEKMFKETGCDAVLVARGTMGQPWAVQDILRHLDNLPPLERTLEDCRQALYEHFLWTHHYHGDHRVCVDMRRVGCWYLKKSSGTRQFRELISRATEMSVIKDLILNFPLGDLIEIDDTGQEADCCV</sequence>
<feature type="binding site" evidence="14">
    <location>
        <position position="77"/>
    </location>
    <ligand>
        <name>FMN</name>
        <dbReference type="ChEBI" id="CHEBI:58210"/>
    </ligand>
</feature>
<keyword evidence="4 12" id="KW-0285">Flavoprotein</keyword>
<dbReference type="NCBIfam" id="TIGR00737">
    <property type="entry name" value="nifR3_yhdG"/>
    <property type="match status" value="1"/>
</dbReference>
<evidence type="ECO:0000313" key="17">
    <source>
        <dbReference type="Proteomes" id="UP000069902"/>
    </source>
</evidence>
<comment type="catalytic activity">
    <reaction evidence="11">
        <text>a 5,6-dihydrouridine in tRNA + NAD(+) = a uridine in tRNA + NADH + H(+)</text>
        <dbReference type="Rhea" id="RHEA:54452"/>
        <dbReference type="Rhea" id="RHEA-COMP:13339"/>
        <dbReference type="Rhea" id="RHEA-COMP:13887"/>
        <dbReference type="ChEBI" id="CHEBI:15378"/>
        <dbReference type="ChEBI" id="CHEBI:57540"/>
        <dbReference type="ChEBI" id="CHEBI:57945"/>
        <dbReference type="ChEBI" id="CHEBI:65315"/>
        <dbReference type="ChEBI" id="CHEBI:74443"/>
    </reaction>
</comment>
<keyword evidence="6 12" id="KW-0819">tRNA processing</keyword>
<dbReference type="InterPro" id="IPR001269">
    <property type="entry name" value="DUS_fam"/>
</dbReference>
<dbReference type="EMBL" id="LN879502">
    <property type="protein sequence ID" value="CUI15649.1"/>
    <property type="molecule type" value="Genomic_DNA"/>
</dbReference>
<dbReference type="KEGG" id="pnl:PNK_0010"/>
<dbReference type="Gene3D" id="3.20.20.70">
    <property type="entry name" value="Aldolase class I"/>
    <property type="match status" value="1"/>
</dbReference>
<name>A0A0U5EPB0_9BACT</name>
<evidence type="ECO:0000256" key="8">
    <source>
        <dbReference type="ARBA" id="ARBA00022884"/>
    </source>
</evidence>
<dbReference type="SUPFAM" id="SSF51395">
    <property type="entry name" value="FMN-linked oxidoreductases"/>
    <property type="match status" value="1"/>
</dbReference>